<reference evidence="3 4" key="1">
    <citation type="journal article" date="2019" name="Int. J. Syst. Evol. Microbiol.">
        <title>The Global Catalogue of Microorganisms (GCM) 10K type strain sequencing project: providing services to taxonomists for standard genome sequencing and annotation.</title>
        <authorList>
            <consortium name="The Broad Institute Genomics Platform"/>
            <consortium name="The Broad Institute Genome Sequencing Center for Infectious Disease"/>
            <person name="Wu L."/>
            <person name="Ma J."/>
        </authorList>
    </citation>
    <scope>NUCLEOTIDE SEQUENCE [LARGE SCALE GENOMIC DNA]</scope>
    <source>
        <strain evidence="3 4">DT31</strain>
    </source>
</reference>
<evidence type="ECO:0000313" key="3">
    <source>
        <dbReference type="EMBL" id="MFC7070949.1"/>
    </source>
</evidence>
<dbReference type="GeneID" id="81124499"/>
<protein>
    <submittedName>
        <fullName evidence="3">PGF-pre-PGF domain-containing protein</fullName>
    </submittedName>
</protein>
<dbReference type="EMBL" id="JBHTAH010000015">
    <property type="protein sequence ID" value="MFC7070949.1"/>
    <property type="molecule type" value="Genomic_DNA"/>
</dbReference>
<feature type="compositionally biased region" description="Low complexity" evidence="1">
    <location>
        <begin position="264"/>
        <end position="291"/>
    </location>
</feature>
<dbReference type="RefSeq" id="WP_284032632.1">
    <property type="nucleotide sequence ID" value="NZ_CP126154.1"/>
</dbReference>
<feature type="region of interest" description="Disordered" evidence="1">
    <location>
        <begin position="200"/>
        <end position="293"/>
    </location>
</feature>
<proteinExistence type="predicted"/>
<sequence>MDTPDTDDDAGPLDRLFTKRTAIVVVVAGIIALGAGAGITSTFFDSGVQQVVAQDGPDGASASVSIADGSTASVSFAGTGVAEPTSGAGLRRLNVSVGRGGDLDLSGVSKVDETAVESPPTNRTAGYLSIDHAGDAEIDSVTFTFEVTESTLAQSGIDPGNVTLHRLDDGEWQPLETALQSSTNGVYTYQAVSPGLSVFAVGDTPTDADADAPDRDESGEDDAAEPTSTEPPETTEPPSEPEPSTATPEAEGATDTSDMDSETSADSNTGGDDDSSGSSGAPSGGSDSTDPVFTLSVATEPSIESVDDDRGDVDVVEGEVDGTATWSEPSATEIMITVSISDGTTTRELREANASVTNQTKVALEDVLEDTRLLYLTGVEAEAFSVAIDGETRTYERTVTVNVTLFRGAEELTTVRDTETLDFTVTNEAASGSGSGGSNAGAE</sequence>
<keyword evidence="2" id="KW-0472">Membrane</keyword>
<keyword evidence="2" id="KW-1133">Transmembrane helix</keyword>
<accession>A0ABD5WCP3</accession>
<dbReference type="NCBIfam" id="TIGR04213">
    <property type="entry name" value="PGF_pre_PGF"/>
    <property type="match status" value="1"/>
</dbReference>
<evidence type="ECO:0000256" key="2">
    <source>
        <dbReference type="SAM" id="Phobius"/>
    </source>
</evidence>
<name>A0ABD5WCP3_9EURY</name>
<dbReference type="InterPro" id="IPR026453">
    <property type="entry name" value="PGF_pre_PGF"/>
</dbReference>
<gene>
    <name evidence="3" type="ORF">ACFQL9_14970</name>
</gene>
<keyword evidence="2" id="KW-0812">Transmembrane</keyword>
<keyword evidence="4" id="KW-1185">Reference proteome</keyword>
<organism evidence="3 4">
    <name type="scientific">Halobaculum lipolyticum</name>
    <dbReference type="NCBI Taxonomy" id="3032001"/>
    <lineage>
        <taxon>Archaea</taxon>
        <taxon>Methanobacteriati</taxon>
        <taxon>Methanobacteriota</taxon>
        <taxon>Stenosarchaea group</taxon>
        <taxon>Halobacteria</taxon>
        <taxon>Halobacteriales</taxon>
        <taxon>Haloferacaceae</taxon>
        <taxon>Halobaculum</taxon>
    </lineage>
</organism>
<feature type="transmembrane region" description="Helical" evidence="2">
    <location>
        <begin position="22"/>
        <end position="44"/>
    </location>
</feature>
<comment type="caution">
    <text evidence="3">The sequence shown here is derived from an EMBL/GenBank/DDBJ whole genome shotgun (WGS) entry which is preliminary data.</text>
</comment>
<evidence type="ECO:0000256" key="1">
    <source>
        <dbReference type="SAM" id="MobiDB-lite"/>
    </source>
</evidence>
<feature type="compositionally biased region" description="Low complexity" evidence="1">
    <location>
        <begin position="242"/>
        <end position="251"/>
    </location>
</feature>
<evidence type="ECO:0000313" key="4">
    <source>
        <dbReference type="Proteomes" id="UP001596461"/>
    </source>
</evidence>
<dbReference type="AlphaFoldDB" id="A0ABD5WCP3"/>
<dbReference type="Proteomes" id="UP001596461">
    <property type="component" value="Unassembled WGS sequence"/>
</dbReference>